<dbReference type="EMBL" id="CP020472">
    <property type="protein sequence ID" value="ARD23083.1"/>
    <property type="molecule type" value="Genomic_DNA"/>
</dbReference>
<reference evidence="2 3" key="1">
    <citation type="submission" date="2017-03" db="EMBL/GenBank/DDBJ databases">
        <title>Genome sequencing of Shewanella japonica KCTC 22435.</title>
        <authorList>
            <person name="Kim K.M."/>
        </authorList>
    </citation>
    <scope>NUCLEOTIDE SEQUENCE [LARGE SCALE GENOMIC DNA]</scope>
    <source>
        <strain evidence="2 3">KCTC 22435</strain>
    </source>
</reference>
<protein>
    <submittedName>
        <fullName evidence="2">Uncharacterized protein</fullName>
    </submittedName>
</protein>
<organism evidence="2 3">
    <name type="scientific">Shewanella japonica</name>
    <dbReference type="NCBI Taxonomy" id="93973"/>
    <lineage>
        <taxon>Bacteria</taxon>
        <taxon>Pseudomonadati</taxon>
        <taxon>Pseudomonadota</taxon>
        <taxon>Gammaproteobacteria</taxon>
        <taxon>Alteromonadales</taxon>
        <taxon>Shewanellaceae</taxon>
        <taxon>Shewanella</taxon>
    </lineage>
</organism>
<feature type="compositionally biased region" description="Polar residues" evidence="1">
    <location>
        <begin position="57"/>
        <end position="68"/>
    </location>
</feature>
<evidence type="ECO:0000313" key="2">
    <source>
        <dbReference type="EMBL" id="ARD23083.1"/>
    </source>
</evidence>
<sequence>MMKNWIMSVLGQQPNRKRTKIEIDLRFEKQSFRPEPQALAEDNDSIKTHSGIPDLDSNVSQFKSPNSK</sequence>
<proteinExistence type="predicted"/>
<dbReference type="RefSeq" id="WP_080916174.1">
    <property type="nucleotide sequence ID" value="NZ_CP020472.1"/>
</dbReference>
<keyword evidence="3" id="KW-1185">Reference proteome</keyword>
<accession>A0ABN4YI51</accession>
<evidence type="ECO:0000313" key="3">
    <source>
        <dbReference type="Proteomes" id="UP000191820"/>
    </source>
</evidence>
<name>A0ABN4YI51_9GAMM</name>
<gene>
    <name evidence="2" type="ORF">SJ2017_2802</name>
</gene>
<evidence type="ECO:0000256" key="1">
    <source>
        <dbReference type="SAM" id="MobiDB-lite"/>
    </source>
</evidence>
<feature type="region of interest" description="Disordered" evidence="1">
    <location>
        <begin position="27"/>
        <end position="68"/>
    </location>
</feature>
<dbReference type="Proteomes" id="UP000191820">
    <property type="component" value="Chromosome"/>
</dbReference>